<dbReference type="PANTHER" id="PTHR36111:SF2">
    <property type="entry name" value="INNER MEMBRANE PROTEIN"/>
    <property type="match status" value="1"/>
</dbReference>
<protein>
    <submittedName>
        <fullName evidence="2">DUF554 family protein</fullName>
    </submittedName>
</protein>
<dbReference type="AlphaFoldDB" id="A0A7J9UX16"/>
<dbReference type="InterPro" id="IPR007563">
    <property type="entry name" value="DUF554"/>
</dbReference>
<feature type="transmembrane region" description="Helical" evidence="1">
    <location>
        <begin position="121"/>
        <end position="143"/>
    </location>
</feature>
<feature type="transmembrane region" description="Helical" evidence="1">
    <location>
        <begin position="36"/>
        <end position="54"/>
    </location>
</feature>
<keyword evidence="1" id="KW-0812">Transmembrane</keyword>
<keyword evidence="3" id="KW-1185">Reference proteome</keyword>
<feature type="transmembrane region" description="Helical" evidence="1">
    <location>
        <begin position="6"/>
        <end position="24"/>
    </location>
</feature>
<dbReference type="Proteomes" id="UP000429644">
    <property type="component" value="Unassembled WGS sequence"/>
</dbReference>
<feature type="transmembrane region" description="Helical" evidence="1">
    <location>
        <begin position="163"/>
        <end position="186"/>
    </location>
</feature>
<evidence type="ECO:0000256" key="1">
    <source>
        <dbReference type="SAM" id="Phobius"/>
    </source>
</evidence>
<accession>A0A7J9UX16</accession>
<proteinExistence type="predicted"/>
<gene>
    <name evidence="2" type="ORF">GB882_10865</name>
</gene>
<keyword evidence="1" id="KW-0472">Membrane</keyword>
<comment type="caution">
    <text evidence="2">The sequence shown here is derived from an EMBL/GenBank/DDBJ whole genome shotgun (WGS) entry which is preliminary data.</text>
</comment>
<dbReference type="OrthoDB" id="9797976at2"/>
<dbReference type="EMBL" id="WHPD01002343">
    <property type="protein sequence ID" value="MPV89169.1"/>
    <property type="molecule type" value="Genomic_DNA"/>
</dbReference>
<reference evidence="2 3" key="1">
    <citation type="submission" date="2019-10" db="EMBL/GenBank/DDBJ databases">
        <title>Georgenia wutianyii sp. nov. and Georgenia yuyongxinii sp. nov. isolated from plateau pika (Ochotona curzoniae) in the Qinghai-Tibet plateau of China.</title>
        <authorList>
            <person name="Tian Z."/>
        </authorList>
    </citation>
    <scope>NUCLEOTIDE SEQUENCE [LARGE SCALE GENOMIC DNA]</scope>
    <source>
        <strain evidence="2 3">JCM 15130</strain>
    </source>
</reference>
<feature type="transmembrane region" description="Helical" evidence="1">
    <location>
        <begin position="60"/>
        <end position="83"/>
    </location>
</feature>
<keyword evidence="1" id="KW-1133">Transmembrane helix</keyword>
<dbReference type="RefSeq" id="WP_152231865.1">
    <property type="nucleotide sequence ID" value="NZ_BAAAOT010000017.1"/>
</dbReference>
<dbReference type="Pfam" id="PF04474">
    <property type="entry name" value="DUF554"/>
    <property type="match status" value="1"/>
</dbReference>
<feature type="transmembrane region" description="Helical" evidence="1">
    <location>
        <begin position="231"/>
        <end position="252"/>
    </location>
</feature>
<feature type="transmembrane region" description="Helical" evidence="1">
    <location>
        <begin position="206"/>
        <end position="225"/>
    </location>
</feature>
<evidence type="ECO:0000313" key="3">
    <source>
        <dbReference type="Proteomes" id="UP000429644"/>
    </source>
</evidence>
<name>A0A7J9UX16_9MICO</name>
<sequence>MDYPGLGTLINVGAIVVGALLGMAVGQRLPERVRDVVTDCLGLVTLLVAAQSAMSVADPALSAAVGSGAALIVLGALLIGSIVGSGLRIADRLEGLAGRVHAWTTRPGAVRLEASGARQRFIDGWLTATLLFCVGPLAVLGSISDGLGLGIDQLVLKAVLDGFAALAFASTFGVGVLLSAVSVGVYQGALTVVGMLLGSVVPEAHVAALTATGGLMLVGIGLRLLRIRDVPVADMLPALAVAPLLTQVVVLFR</sequence>
<dbReference type="PANTHER" id="PTHR36111">
    <property type="entry name" value="INNER MEMBRANE PROTEIN-RELATED"/>
    <property type="match status" value="1"/>
</dbReference>
<organism evidence="2 3">
    <name type="scientific">Georgenia ruanii</name>
    <dbReference type="NCBI Taxonomy" id="348442"/>
    <lineage>
        <taxon>Bacteria</taxon>
        <taxon>Bacillati</taxon>
        <taxon>Actinomycetota</taxon>
        <taxon>Actinomycetes</taxon>
        <taxon>Micrococcales</taxon>
        <taxon>Bogoriellaceae</taxon>
        <taxon>Georgenia</taxon>
    </lineage>
</organism>
<evidence type="ECO:0000313" key="2">
    <source>
        <dbReference type="EMBL" id="MPV89169.1"/>
    </source>
</evidence>